<feature type="non-terminal residue" evidence="1">
    <location>
        <position position="38"/>
    </location>
</feature>
<reference evidence="1" key="1">
    <citation type="submission" date="2021-02" db="EMBL/GenBank/DDBJ databases">
        <authorList>
            <person name="Nowell W R."/>
        </authorList>
    </citation>
    <scope>NUCLEOTIDE SEQUENCE</scope>
</reference>
<dbReference type="AlphaFoldDB" id="A0A815X1D3"/>
<accession>A0A815X1D3</accession>
<evidence type="ECO:0000313" key="2">
    <source>
        <dbReference type="Proteomes" id="UP000663845"/>
    </source>
</evidence>
<dbReference type="Proteomes" id="UP000663845">
    <property type="component" value="Unassembled WGS sequence"/>
</dbReference>
<sequence length="38" mass="4363">MSDTTRPTLSAEYRAFENLIRIRPIPQYDPLADAITLL</sequence>
<comment type="caution">
    <text evidence="1">The sequence shown here is derived from an EMBL/GenBank/DDBJ whole genome shotgun (WGS) entry which is preliminary data.</text>
</comment>
<name>A0A815X1D3_9BILA</name>
<proteinExistence type="predicted"/>
<protein>
    <submittedName>
        <fullName evidence="1">Uncharacterized protein</fullName>
    </submittedName>
</protein>
<gene>
    <name evidence="1" type="ORF">JYZ213_LOCUS46415</name>
</gene>
<organism evidence="1 2">
    <name type="scientific">Adineta steineri</name>
    <dbReference type="NCBI Taxonomy" id="433720"/>
    <lineage>
        <taxon>Eukaryota</taxon>
        <taxon>Metazoa</taxon>
        <taxon>Spiralia</taxon>
        <taxon>Gnathifera</taxon>
        <taxon>Rotifera</taxon>
        <taxon>Eurotatoria</taxon>
        <taxon>Bdelloidea</taxon>
        <taxon>Adinetida</taxon>
        <taxon>Adinetidae</taxon>
        <taxon>Adineta</taxon>
    </lineage>
</organism>
<feature type="non-terminal residue" evidence="1">
    <location>
        <position position="1"/>
    </location>
</feature>
<dbReference type="EMBL" id="CAJNOG010005620">
    <property type="protein sequence ID" value="CAF1552849.1"/>
    <property type="molecule type" value="Genomic_DNA"/>
</dbReference>
<evidence type="ECO:0000313" key="1">
    <source>
        <dbReference type="EMBL" id="CAF1552849.1"/>
    </source>
</evidence>